<dbReference type="PANTHER" id="PTHR31673">
    <property type="entry name" value="PROTEIN COBRA"/>
    <property type="match status" value="1"/>
</dbReference>
<proteinExistence type="inferred from homology"/>
<accession>A0A0R0JPI0</accession>
<evidence type="ECO:0000256" key="3">
    <source>
        <dbReference type="ARBA" id="ARBA00023180"/>
    </source>
</evidence>
<dbReference type="Pfam" id="PF04833">
    <property type="entry name" value="COBRA"/>
    <property type="match status" value="1"/>
</dbReference>
<dbReference type="GO" id="GO:0010215">
    <property type="term" value="P:cellulose microfibril organization"/>
    <property type="evidence" value="ECO:0007669"/>
    <property type="project" value="InterPro"/>
</dbReference>
<evidence type="ECO:0000256" key="1">
    <source>
        <dbReference type="ARBA" id="ARBA00005507"/>
    </source>
</evidence>
<comment type="similarity">
    <text evidence="1">Belongs to the COBRA family.</text>
</comment>
<dbReference type="EMBL" id="CM000838">
    <property type="protein sequence ID" value="KRH56778.1"/>
    <property type="molecule type" value="Genomic_DNA"/>
</dbReference>
<name>A0A0R0JPI0_SOYBN</name>
<dbReference type="GO" id="GO:0016020">
    <property type="term" value="C:membrane"/>
    <property type="evidence" value="ECO:0007669"/>
    <property type="project" value="InterPro"/>
</dbReference>
<protein>
    <recommendedName>
        <fullName evidence="8">COBRA-like protein</fullName>
    </recommendedName>
</protein>
<reference evidence="5" key="3">
    <citation type="submission" date="2018-07" db="EMBL/GenBank/DDBJ databases">
        <title>WGS assembly of Glycine max.</title>
        <authorList>
            <person name="Schmutz J."/>
            <person name="Cannon S."/>
            <person name="Schlueter J."/>
            <person name="Ma J."/>
            <person name="Mitros T."/>
            <person name="Nelson W."/>
            <person name="Hyten D."/>
            <person name="Song Q."/>
            <person name="Thelen J."/>
            <person name="Cheng J."/>
            <person name="Xu D."/>
            <person name="Hellsten U."/>
            <person name="May G."/>
            <person name="Yu Y."/>
            <person name="Sakurai T."/>
            <person name="Umezawa T."/>
            <person name="Bhattacharyya M."/>
            <person name="Sandhu D."/>
            <person name="Valliyodan B."/>
            <person name="Lindquist E."/>
            <person name="Peto M."/>
            <person name="Grant D."/>
            <person name="Shu S."/>
            <person name="Goodstein D."/>
            <person name="Barry K."/>
            <person name="Futrell-Griggs M."/>
            <person name="Abernathy B."/>
            <person name="Du J."/>
            <person name="Tian Z."/>
            <person name="Zhu L."/>
            <person name="Gill N."/>
            <person name="Joshi T."/>
            <person name="Libault M."/>
            <person name="Sethuraman A."/>
            <person name="Zhang X."/>
            <person name="Shinozaki K."/>
            <person name="Nguyen H."/>
            <person name="Wing R."/>
            <person name="Cregan P."/>
            <person name="Specht J."/>
            <person name="Grimwood J."/>
            <person name="Rokhsar D."/>
            <person name="Stacey G."/>
            <person name="Shoemaker R."/>
            <person name="Jackson S."/>
        </authorList>
    </citation>
    <scope>NUCLEOTIDE SEQUENCE</scope>
    <source>
        <tissue evidence="5">Callus</tissue>
    </source>
</reference>
<evidence type="ECO:0000313" key="7">
    <source>
        <dbReference type="Proteomes" id="UP000008827"/>
    </source>
</evidence>
<evidence type="ECO:0000313" key="5">
    <source>
        <dbReference type="EMBL" id="KRH56778.1"/>
    </source>
</evidence>
<keyword evidence="7" id="KW-1185">Reference proteome</keyword>
<dbReference type="AlphaFoldDB" id="A0A0R0JPI0"/>
<reference evidence="6" key="2">
    <citation type="submission" date="2018-02" db="UniProtKB">
        <authorList>
            <consortium name="EnsemblPlants"/>
        </authorList>
    </citation>
    <scope>IDENTIFICATION</scope>
    <source>
        <strain evidence="6">Williams 82</strain>
    </source>
</reference>
<feature type="chain" id="PRO_5014522030" description="COBRA-like protein" evidence="4">
    <location>
        <begin position="38"/>
        <end position="209"/>
    </location>
</feature>
<dbReference type="Proteomes" id="UP000008827">
    <property type="component" value="Chromosome 5"/>
</dbReference>
<evidence type="ECO:0000256" key="4">
    <source>
        <dbReference type="SAM" id="SignalP"/>
    </source>
</evidence>
<evidence type="ECO:0008006" key="8">
    <source>
        <dbReference type="Google" id="ProtNLM"/>
    </source>
</evidence>
<sequence length="209" mass="22852">MLSLWFPTAGSVVPRGDFFAILLLPLLLCTTFTSTEAHDALDPTGNITIKWDVISWTPDGYIYKSFLACTGCCYNVQFSTVSPYSGSWMDTRVDMGKKGRDCSRFKGNIPHCCKKDPTVVDLLPGTPYNQQIANCCSGGVLTSWAQDPQNAISSFQLSVGLAGTTNETVKLPKKFTLKAPGPVTWNVTCTYSQFLAQKTPTCRVSLILL</sequence>
<dbReference type="InParanoid" id="A0A0R0JPI0"/>
<dbReference type="InterPro" id="IPR006918">
    <property type="entry name" value="COBRA_pln"/>
</dbReference>
<feature type="signal peptide" evidence="4">
    <location>
        <begin position="1"/>
        <end position="37"/>
    </location>
</feature>
<dbReference type="OMA" id="PANFMFT"/>
<reference evidence="5 6" key="1">
    <citation type="journal article" date="2010" name="Nature">
        <title>Genome sequence of the palaeopolyploid soybean.</title>
        <authorList>
            <person name="Schmutz J."/>
            <person name="Cannon S.B."/>
            <person name="Schlueter J."/>
            <person name="Ma J."/>
            <person name="Mitros T."/>
            <person name="Nelson W."/>
            <person name="Hyten D.L."/>
            <person name="Song Q."/>
            <person name="Thelen J.J."/>
            <person name="Cheng J."/>
            <person name="Xu D."/>
            <person name="Hellsten U."/>
            <person name="May G.D."/>
            <person name="Yu Y."/>
            <person name="Sakurai T."/>
            <person name="Umezawa T."/>
            <person name="Bhattacharyya M.K."/>
            <person name="Sandhu D."/>
            <person name="Valliyodan B."/>
            <person name="Lindquist E."/>
            <person name="Peto M."/>
            <person name="Grant D."/>
            <person name="Shu S."/>
            <person name="Goodstein D."/>
            <person name="Barry K."/>
            <person name="Futrell-Griggs M."/>
            <person name="Abernathy B."/>
            <person name="Du J."/>
            <person name="Tian Z."/>
            <person name="Zhu L."/>
            <person name="Gill N."/>
            <person name="Joshi T."/>
            <person name="Libault M."/>
            <person name="Sethuraman A."/>
            <person name="Zhang X.-C."/>
            <person name="Shinozaki K."/>
            <person name="Nguyen H.T."/>
            <person name="Wing R.A."/>
            <person name="Cregan P."/>
            <person name="Specht J."/>
            <person name="Grimwood J."/>
            <person name="Rokhsar D."/>
            <person name="Stacey G."/>
            <person name="Shoemaker R.C."/>
            <person name="Jackson S.A."/>
        </authorList>
    </citation>
    <scope>NUCLEOTIDE SEQUENCE</scope>
    <source>
        <strain evidence="6">cv. Williams 82</strain>
        <tissue evidence="5">Callus</tissue>
    </source>
</reference>
<organism evidence="5">
    <name type="scientific">Glycine max</name>
    <name type="common">Soybean</name>
    <name type="synonym">Glycine hispida</name>
    <dbReference type="NCBI Taxonomy" id="3847"/>
    <lineage>
        <taxon>Eukaryota</taxon>
        <taxon>Viridiplantae</taxon>
        <taxon>Streptophyta</taxon>
        <taxon>Embryophyta</taxon>
        <taxon>Tracheophyta</taxon>
        <taxon>Spermatophyta</taxon>
        <taxon>Magnoliopsida</taxon>
        <taxon>eudicotyledons</taxon>
        <taxon>Gunneridae</taxon>
        <taxon>Pentapetalae</taxon>
        <taxon>rosids</taxon>
        <taxon>fabids</taxon>
        <taxon>Fabales</taxon>
        <taxon>Fabaceae</taxon>
        <taxon>Papilionoideae</taxon>
        <taxon>50 kb inversion clade</taxon>
        <taxon>NPAAA clade</taxon>
        <taxon>indigoferoid/millettioid clade</taxon>
        <taxon>Phaseoleae</taxon>
        <taxon>Glycine</taxon>
        <taxon>Glycine subgen. Soja</taxon>
    </lineage>
</organism>
<dbReference type="Gramene" id="KRH56778">
    <property type="protein sequence ID" value="KRH56778"/>
    <property type="gene ID" value="GLYMA_05G019100"/>
</dbReference>
<dbReference type="PaxDb" id="3847-GLYMA05G135.1"/>
<evidence type="ECO:0000313" key="6">
    <source>
        <dbReference type="EnsemblPlants" id="KRH56778"/>
    </source>
</evidence>
<keyword evidence="3" id="KW-0325">Glycoprotein</keyword>
<gene>
    <name evidence="5" type="ORF">GLYMA_05G019100</name>
</gene>
<evidence type="ECO:0000256" key="2">
    <source>
        <dbReference type="ARBA" id="ARBA00022729"/>
    </source>
</evidence>
<dbReference type="PANTHER" id="PTHR31673:SF61">
    <property type="entry name" value="PROTEIN COBRA"/>
    <property type="match status" value="1"/>
</dbReference>
<keyword evidence="2 4" id="KW-0732">Signal</keyword>
<dbReference type="EnsemblPlants" id="KRH56778">
    <property type="protein sequence ID" value="KRH56778"/>
    <property type="gene ID" value="GLYMA_05G019100"/>
</dbReference>